<dbReference type="Pfam" id="PF22422">
    <property type="entry name" value="MGH1-like_GH"/>
    <property type="match status" value="1"/>
</dbReference>
<proteinExistence type="predicted"/>
<dbReference type="InterPro" id="IPR008928">
    <property type="entry name" value="6-hairpin_glycosidase_sf"/>
</dbReference>
<evidence type="ECO:0000313" key="2">
    <source>
        <dbReference type="EMBL" id="HED11550.1"/>
    </source>
</evidence>
<feature type="non-terminal residue" evidence="2">
    <location>
        <position position="1"/>
    </location>
</feature>
<gene>
    <name evidence="2" type="ORF">ENJ10_12740</name>
</gene>
<protein>
    <submittedName>
        <fullName evidence="2">Glycoside hydrolase</fullName>
    </submittedName>
</protein>
<reference evidence="2" key="1">
    <citation type="journal article" date="2020" name="mSystems">
        <title>Genome- and Community-Level Interaction Insights into Carbon Utilization and Element Cycling Functions of Hydrothermarchaeota in Hydrothermal Sediment.</title>
        <authorList>
            <person name="Zhou Z."/>
            <person name="Liu Y."/>
            <person name="Xu W."/>
            <person name="Pan J."/>
            <person name="Luo Z.H."/>
            <person name="Li M."/>
        </authorList>
    </citation>
    <scope>NUCLEOTIDE SEQUENCE [LARGE SCALE GENOMIC DNA]</scope>
    <source>
        <strain evidence="2">HyVt-456</strain>
    </source>
</reference>
<dbReference type="SUPFAM" id="SSF48208">
    <property type="entry name" value="Six-hairpin glycosidases"/>
    <property type="match status" value="1"/>
</dbReference>
<dbReference type="Proteomes" id="UP000886005">
    <property type="component" value="Unassembled WGS sequence"/>
</dbReference>
<organism evidence="2">
    <name type="scientific">Caldithrix abyssi</name>
    <dbReference type="NCBI Taxonomy" id="187145"/>
    <lineage>
        <taxon>Bacteria</taxon>
        <taxon>Pseudomonadati</taxon>
        <taxon>Calditrichota</taxon>
        <taxon>Calditrichia</taxon>
        <taxon>Calditrichales</taxon>
        <taxon>Calditrichaceae</taxon>
        <taxon>Caldithrix</taxon>
    </lineage>
</organism>
<accession>A0A7V1PVI5</accession>
<dbReference type="GO" id="GO:0016787">
    <property type="term" value="F:hydrolase activity"/>
    <property type="evidence" value="ECO:0007669"/>
    <property type="project" value="UniProtKB-KW"/>
</dbReference>
<sequence>LPGSIWMVGGEDVPNMSVKRDKVDWNRDNAGHPPIWVIAAQDYIRQTGDKTVLKTFYTTLVRQITWFENKRRAEGEGFFYNDILLKKWESGVDQGIRFDETAMGPWACIDATSHVYLLYKTAAAWAGELGMEGSFFKRREGELRRFIREDLYAADDGMFYDIWAVKDPGLRSQAFEAMWPLVVGAATREQAERYIDDYLLNPDVFFTAHPMATVGVKAPKFEQRMWRGPAWNSMTYWAARACIDYGRPDAAVKLLEKALDATAQQFSETGTIWEFYNSLGGSPLDVQRKPHTEYNVPCRDYLGHNPLLAMARLYDSIKKGNRAE</sequence>
<dbReference type="Gene3D" id="1.50.10.10">
    <property type="match status" value="1"/>
</dbReference>
<keyword evidence="2" id="KW-0378">Hydrolase</keyword>
<dbReference type="InterPro" id="IPR012341">
    <property type="entry name" value="6hp_glycosidase-like_sf"/>
</dbReference>
<feature type="domain" description="Mannosylglycerate hydrolase MGH1-like glycoside hydrolase" evidence="1">
    <location>
        <begin position="29"/>
        <end position="285"/>
    </location>
</feature>
<name>A0A7V1PVI5_CALAY</name>
<dbReference type="EMBL" id="DRLD01000358">
    <property type="protein sequence ID" value="HED11550.1"/>
    <property type="molecule type" value="Genomic_DNA"/>
</dbReference>
<dbReference type="GO" id="GO:0005975">
    <property type="term" value="P:carbohydrate metabolic process"/>
    <property type="evidence" value="ECO:0007669"/>
    <property type="project" value="InterPro"/>
</dbReference>
<evidence type="ECO:0000259" key="1">
    <source>
        <dbReference type="Pfam" id="PF22422"/>
    </source>
</evidence>
<dbReference type="AlphaFoldDB" id="A0A7V1PVI5"/>
<comment type="caution">
    <text evidence="2">The sequence shown here is derived from an EMBL/GenBank/DDBJ whole genome shotgun (WGS) entry which is preliminary data.</text>
</comment>
<dbReference type="InterPro" id="IPR054491">
    <property type="entry name" value="MGH1-like_GH"/>
</dbReference>